<keyword evidence="2" id="KW-1185">Reference proteome</keyword>
<dbReference type="AlphaFoldDB" id="A0A8H4UJ57"/>
<comment type="caution">
    <text evidence="1">The sequence shown here is derived from an EMBL/GenBank/DDBJ whole genome shotgun (WGS) entry which is preliminary data.</text>
</comment>
<evidence type="ECO:0000313" key="1">
    <source>
        <dbReference type="EMBL" id="KAF4977791.1"/>
    </source>
</evidence>
<proteinExistence type="predicted"/>
<sequence>MAHKRQARYGRPPTHKLPGIDSLYIRDIWQDYDEEDEVEYSLEPQTSSLQHIYIDRPQHFSEDFCKDFCNTVKSVLSMTIRGEPNMGPQIYDIDDLIYAVAESHPDTLQNQTIYNPDGLKGYRCDLYHPDQLDGASVIKQLSVVVRDVELDAEFSLHGREATSQHFVEWLVNEPILPESIQVLTMWGETGMFCQTNEGLEKTELLDAGIAAMIRSKDHFKNLKAVYLDNVESSTKTQHKKRCFQNAILQGARRVSMSIP</sequence>
<organism evidence="1 2">
    <name type="scientific">Fusarium zealandicum</name>
    <dbReference type="NCBI Taxonomy" id="1053134"/>
    <lineage>
        <taxon>Eukaryota</taxon>
        <taxon>Fungi</taxon>
        <taxon>Dikarya</taxon>
        <taxon>Ascomycota</taxon>
        <taxon>Pezizomycotina</taxon>
        <taxon>Sordariomycetes</taxon>
        <taxon>Hypocreomycetidae</taxon>
        <taxon>Hypocreales</taxon>
        <taxon>Nectriaceae</taxon>
        <taxon>Fusarium</taxon>
        <taxon>Fusarium staphyleae species complex</taxon>
    </lineage>
</organism>
<dbReference type="EMBL" id="JABEYC010000418">
    <property type="protein sequence ID" value="KAF4977791.1"/>
    <property type="molecule type" value="Genomic_DNA"/>
</dbReference>
<dbReference type="OrthoDB" id="3644718at2759"/>
<evidence type="ECO:0000313" key="2">
    <source>
        <dbReference type="Proteomes" id="UP000635477"/>
    </source>
</evidence>
<accession>A0A8H4UJ57</accession>
<name>A0A8H4UJ57_9HYPO</name>
<gene>
    <name evidence="1" type="ORF">FZEAL_5757</name>
</gene>
<protein>
    <submittedName>
        <fullName evidence="1">Uncharacterized protein</fullName>
    </submittedName>
</protein>
<reference evidence="1" key="2">
    <citation type="submission" date="2020-05" db="EMBL/GenBank/DDBJ databases">
        <authorList>
            <person name="Kim H.-S."/>
            <person name="Proctor R.H."/>
            <person name="Brown D.W."/>
        </authorList>
    </citation>
    <scope>NUCLEOTIDE SEQUENCE</scope>
    <source>
        <strain evidence="1">NRRL 22465</strain>
    </source>
</reference>
<reference evidence="1" key="1">
    <citation type="journal article" date="2020" name="BMC Genomics">
        <title>Correction to: Identification and distribution of gene clusters required for synthesis of sphingolipid metabolism inhibitors in diverse species of the filamentous fungus Fusarium.</title>
        <authorList>
            <person name="Kim H.S."/>
            <person name="Lohmar J.M."/>
            <person name="Busman M."/>
            <person name="Brown D.W."/>
            <person name="Naumann T.A."/>
            <person name="Divon H.H."/>
            <person name="Lysoe E."/>
            <person name="Uhlig S."/>
            <person name="Proctor R.H."/>
        </authorList>
    </citation>
    <scope>NUCLEOTIDE SEQUENCE</scope>
    <source>
        <strain evidence="1">NRRL 22465</strain>
    </source>
</reference>
<dbReference type="Proteomes" id="UP000635477">
    <property type="component" value="Unassembled WGS sequence"/>
</dbReference>